<evidence type="ECO:0000256" key="6">
    <source>
        <dbReference type="ARBA" id="ARBA00022801"/>
    </source>
</evidence>
<feature type="domain" description="Helicase ATP-binding" evidence="10">
    <location>
        <begin position="277"/>
        <end position="454"/>
    </location>
</feature>
<keyword evidence="5" id="KW-0547">Nucleotide-binding</keyword>
<dbReference type="InterPro" id="IPR050547">
    <property type="entry name" value="DEAD_box_RNA_helicases"/>
</dbReference>
<dbReference type="InterPro" id="IPR006474">
    <property type="entry name" value="Helicase_Cas3_CRISPR-ass_core"/>
</dbReference>
<dbReference type="GO" id="GO:0016787">
    <property type="term" value="F:hydrolase activity"/>
    <property type="evidence" value="ECO:0007669"/>
    <property type="project" value="UniProtKB-KW"/>
</dbReference>
<accession>C8VZL0</accession>
<dbReference type="NCBIfam" id="TIGR01596">
    <property type="entry name" value="cas3_HD"/>
    <property type="match status" value="1"/>
</dbReference>
<evidence type="ECO:0000259" key="12">
    <source>
        <dbReference type="PROSITE" id="PS51643"/>
    </source>
</evidence>
<dbReference type="GO" id="GO:0003723">
    <property type="term" value="F:RNA binding"/>
    <property type="evidence" value="ECO:0007669"/>
    <property type="project" value="TreeGrafter"/>
</dbReference>
<dbReference type="PANTHER" id="PTHR47963">
    <property type="entry name" value="DEAD-BOX ATP-DEPENDENT RNA HELICASE 47, MITOCHONDRIAL"/>
    <property type="match status" value="1"/>
</dbReference>
<dbReference type="KEGG" id="dae:Dtox_4288"/>
<dbReference type="PANTHER" id="PTHR47963:SF9">
    <property type="entry name" value="CRISPR-ASSOCIATED ENDONUCLEASE_HELICASE CAS3"/>
    <property type="match status" value="1"/>
</dbReference>
<keyword evidence="14" id="KW-1185">Reference proteome</keyword>
<dbReference type="GO" id="GO:0051607">
    <property type="term" value="P:defense response to virus"/>
    <property type="evidence" value="ECO:0007669"/>
    <property type="project" value="UniProtKB-KW"/>
</dbReference>
<organism evidence="13 14">
    <name type="scientific">Desulfofarcimen acetoxidans (strain ATCC 49208 / DSM 771 / KCTC 5769 / VKM B-1644 / 5575)</name>
    <name type="common">Desulfotomaculum acetoxidans</name>
    <dbReference type="NCBI Taxonomy" id="485916"/>
    <lineage>
        <taxon>Bacteria</taxon>
        <taxon>Bacillati</taxon>
        <taxon>Bacillota</taxon>
        <taxon>Clostridia</taxon>
        <taxon>Eubacteriales</taxon>
        <taxon>Peptococcaceae</taxon>
        <taxon>Desulfofarcimen</taxon>
    </lineage>
</organism>
<dbReference type="PROSITE" id="PS51643">
    <property type="entry name" value="HD_CAS3"/>
    <property type="match status" value="1"/>
</dbReference>
<dbReference type="EMBL" id="CP001720">
    <property type="protein sequence ID" value="ACV64955.1"/>
    <property type="molecule type" value="Genomic_DNA"/>
</dbReference>
<proteinExistence type="inferred from homology"/>
<evidence type="ECO:0000256" key="8">
    <source>
        <dbReference type="ARBA" id="ARBA00022840"/>
    </source>
</evidence>
<reference evidence="13 14" key="1">
    <citation type="journal article" date="2009" name="Stand. Genomic Sci.">
        <title>Complete genome sequence of Desulfotomaculum acetoxidans type strain (5575).</title>
        <authorList>
            <person name="Spring S."/>
            <person name="Lapidus A."/>
            <person name="Schroder M."/>
            <person name="Gleim D."/>
            <person name="Sims D."/>
            <person name="Meincke L."/>
            <person name="Glavina Del Rio T."/>
            <person name="Tice H."/>
            <person name="Copeland A."/>
            <person name="Cheng J.F."/>
            <person name="Lucas S."/>
            <person name="Chen F."/>
            <person name="Nolan M."/>
            <person name="Bruce D."/>
            <person name="Goodwin L."/>
            <person name="Pitluck S."/>
            <person name="Ivanova N."/>
            <person name="Mavromatis K."/>
            <person name="Mikhailova N."/>
            <person name="Pati A."/>
            <person name="Chen A."/>
            <person name="Palaniappan K."/>
            <person name="Land M."/>
            <person name="Hauser L."/>
            <person name="Chang Y.J."/>
            <person name="Jeffries C.D."/>
            <person name="Chain P."/>
            <person name="Saunders E."/>
            <person name="Brettin T."/>
            <person name="Detter J.C."/>
            <person name="Goker M."/>
            <person name="Bristow J."/>
            <person name="Eisen J.A."/>
            <person name="Markowitz V."/>
            <person name="Hugenholtz P."/>
            <person name="Kyrpides N.C."/>
            <person name="Klenk H.P."/>
            <person name="Han C."/>
        </authorList>
    </citation>
    <scope>NUCLEOTIDE SEQUENCE [LARGE SCALE GENOMIC DNA]</scope>
    <source>
        <strain evidence="14">ATCC 49208 / DSM 771 / VKM B-1644</strain>
    </source>
</reference>
<evidence type="ECO:0000259" key="11">
    <source>
        <dbReference type="PROSITE" id="PS51194"/>
    </source>
</evidence>
<gene>
    <name evidence="13" type="ordered locus">Dtox_4288</name>
</gene>
<evidence type="ECO:0000256" key="2">
    <source>
        <dbReference type="ARBA" id="ARBA00009046"/>
    </source>
</evidence>
<evidence type="ECO:0000313" key="14">
    <source>
        <dbReference type="Proteomes" id="UP000002217"/>
    </source>
</evidence>
<dbReference type="GO" id="GO:0004518">
    <property type="term" value="F:nuclease activity"/>
    <property type="evidence" value="ECO:0007669"/>
    <property type="project" value="UniProtKB-KW"/>
</dbReference>
<dbReference type="InterPro" id="IPR038257">
    <property type="entry name" value="CRISPR-assoc_Cas3_HD_sf"/>
</dbReference>
<dbReference type="InterPro" id="IPR006483">
    <property type="entry name" value="CRISPR-assoc_Cas3_HD"/>
</dbReference>
<dbReference type="Gene3D" id="1.10.3210.30">
    <property type="match status" value="1"/>
</dbReference>
<dbReference type="InterPro" id="IPR054712">
    <property type="entry name" value="Cas3-like_dom"/>
</dbReference>
<evidence type="ECO:0000259" key="10">
    <source>
        <dbReference type="PROSITE" id="PS51192"/>
    </source>
</evidence>
<name>C8VZL0_DESAS</name>
<comment type="similarity">
    <text evidence="1">In the N-terminal section; belongs to the CRISPR-associated nuclease Cas3-HD family.</text>
</comment>
<evidence type="ECO:0000256" key="3">
    <source>
        <dbReference type="ARBA" id="ARBA00022722"/>
    </source>
</evidence>
<dbReference type="RefSeq" id="WP_015759625.1">
    <property type="nucleotide sequence ID" value="NC_013216.1"/>
</dbReference>
<dbReference type="PROSITE" id="PS51192">
    <property type="entry name" value="HELICASE_ATP_BIND_1"/>
    <property type="match status" value="1"/>
</dbReference>
<dbReference type="GO" id="GO:0003724">
    <property type="term" value="F:RNA helicase activity"/>
    <property type="evidence" value="ECO:0007669"/>
    <property type="project" value="TreeGrafter"/>
</dbReference>
<dbReference type="SMART" id="SM00487">
    <property type="entry name" value="DEXDc"/>
    <property type="match status" value="1"/>
</dbReference>
<comment type="similarity">
    <text evidence="2">In the central section; belongs to the CRISPR-associated helicase Cas3 family.</text>
</comment>
<dbReference type="NCBIfam" id="TIGR01587">
    <property type="entry name" value="cas3_core"/>
    <property type="match status" value="1"/>
</dbReference>
<dbReference type="GO" id="GO:0005524">
    <property type="term" value="F:ATP binding"/>
    <property type="evidence" value="ECO:0007669"/>
    <property type="project" value="UniProtKB-KW"/>
</dbReference>
<dbReference type="OrthoDB" id="9810236at2"/>
<dbReference type="GO" id="GO:0046872">
    <property type="term" value="F:metal ion binding"/>
    <property type="evidence" value="ECO:0007669"/>
    <property type="project" value="UniProtKB-KW"/>
</dbReference>
<evidence type="ECO:0000256" key="7">
    <source>
        <dbReference type="ARBA" id="ARBA00022806"/>
    </source>
</evidence>
<dbReference type="Proteomes" id="UP000002217">
    <property type="component" value="Chromosome"/>
</dbReference>
<dbReference type="SMART" id="SM00490">
    <property type="entry name" value="HELICc"/>
    <property type="match status" value="1"/>
</dbReference>
<dbReference type="SUPFAM" id="SSF52540">
    <property type="entry name" value="P-loop containing nucleoside triphosphate hydrolases"/>
    <property type="match status" value="1"/>
</dbReference>
<evidence type="ECO:0000256" key="5">
    <source>
        <dbReference type="ARBA" id="ARBA00022741"/>
    </source>
</evidence>
<sequence>MPYWAHYDQEKEIKQTLKEHLSSVAAMARDRVSPGVQFKDIPSSIVKELAYWMGYFHDLGKYTDYFQDYLTKNKKSKFKEHAHISACCVYSFLLDRVIDFSDDWQKKITAFLIYLCSRKHHGTLSLEGLFSISREKEIWKLLQAAEYNLLEKLPVILQDAGLSDRISGVELKKYLSVDVLIKSKSLARTGQYLNSGRGEDERWFFLAIYLFSLLIDSDKLDSGGLKPGEVKSCPSDQVSKYLNKKLEQLKDKRNVSLWERRNNARKTMLGIIEGLSDEEIKGTGFFTITAPTGIGKTLSSLQCALCLQERIKVLEKYTPRIIAAIPFINIIEQNKKEYEQVFGKELKLIVHHRLGDFSVQASSREEISVDQALLEVESWEGDVILTTFVQLFQSIITGNNRLLKKFNKLACSIVILDEAQAVPEYYMPLIGAVLQKMTEFLGTRFILMTATQPKILEFGNLLLGSSGGKAKAVPLLPDFEGYFEKLTRTKFVSLLKKNRLDTGAFLELFQEKWDGKKSVLIVVNTIKRSIEVYREIKKLLKDQACNIPVCYLSTNIMPRQRREVIKNVKDKLENKETVILVSTQTIEAGVDLDFDMAFRDFAPIDSLIQTAGRVNREGRKGEYLPVYIVQLESDNHYVYELTHRHSTMKLLQAADEIKEPQYGRLADEYYTLALARGISDRSKELWQEGIMKLNFEKLKEFQLIQNTGEVVDVFVEDCLKATQLANAYEELLRYKEYDLSCESGALSKVIDKGVIPNCNGKLSVFERKAILRLILAKVSDFIIQVRVSRLKENRPVEFRVRGDVESSMYWIPPGQKKEYYDDETGFISETGEAFIL</sequence>
<feature type="domain" description="HD Cas3-type" evidence="12">
    <location>
        <begin position="10"/>
        <end position="220"/>
    </location>
</feature>
<dbReference type="eggNOG" id="COG1203">
    <property type="taxonomic scope" value="Bacteria"/>
</dbReference>
<keyword evidence="9" id="KW-0051">Antiviral defense</keyword>
<dbReference type="InterPro" id="IPR001650">
    <property type="entry name" value="Helicase_C-like"/>
</dbReference>
<keyword evidence="4" id="KW-0479">Metal-binding</keyword>
<dbReference type="HOGENOM" id="CLU_010123_1_1_9"/>
<keyword evidence="8" id="KW-0067">ATP-binding</keyword>
<protein>
    <submittedName>
        <fullName evidence="13">CRISPR-associated helicase Cas3</fullName>
    </submittedName>
</protein>
<evidence type="ECO:0000256" key="1">
    <source>
        <dbReference type="ARBA" id="ARBA00006847"/>
    </source>
</evidence>
<dbReference type="InterPro" id="IPR011545">
    <property type="entry name" value="DEAD/DEAH_box_helicase_dom"/>
</dbReference>
<dbReference type="InterPro" id="IPR014001">
    <property type="entry name" value="Helicase_ATP-bd"/>
</dbReference>
<keyword evidence="3" id="KW-0540">Nuclease</keyword>
<dbReference type="AlphaFoldDB" id="C8VZL0"/>
<evidence type="ECO:0000313" key="13">
    <source>
        <dbReference type="EMBL" id="ACV64955.1"/>
    </source>
</evidence>
<feature type="domain" description="Helicase C-terminal" evidence="11">
    <location>
        <begin position="501"/>
        <end position="661"/>
    </location>
</feature>
<dbReference type="PROSITE" id="PS51194">
    <property type="entry name" value="HELICASE_CTER"/>
    <property type="match status" value="1"/>
</dbReference>
<evidence type="ECO:0000256" key="4">
    <source>
        <dbReference type="ARBA" id="ARBA00022723"/>
    </source>
</evidence>
<evidence type="ECO:0000256" key="9">
    <source>
        <dbReference type="ARBA" id="ARBA00023118"/>
    </source>
</evidence>
<dbReference type="Pfam" id="PF22590">
    <property type="entry name" value="Cas3-like_C_2"/>
    <property type="match status" value="1"/>
</dbReference>
<dbReference type="CDD" id="cd17930">
    <property type="entry name" value="DEXHc_cas3"/>
    <property type="match status" value="1"/>
</dbReference>
<dbReference type="Gene3D" id="3.40.50.300">
    <property type="entry name" value="P-loop containing nucleotide triphosphate hydrolases"/>
    <property type="match status" value="2"/>
</dbReference>
<keyword evidence="7" id="KW-0347">Helicase</keyword>
<dbReference type="InterPro" id="IPR027417">
    <property type="entry name" value="P-loop_NTPase"/>
</dbReference>
<dbReference type="CDD" id="cd09641">
    <property type="entry name" value="Cas3''_I"/>
    <property type="match status" value="1"/>
</dbReference>
<keyword evidence="6" id="KW-0378">Hydrolase</keyword>
<dbReference type="Pfam" id="PF00270">
    <property type="entry name" value="DEAD"/>
    <property type="match status" value="1"/>
</dbReference>
<dbReference type="STRING" id="485916.Dtox_4288"/>